<gene>
    <name evidence="13" type="ORF">JI741_14370</name>
</gene>
<dbReference type="InterPro" id="IPR036942">
    <property type="entry name" value="Beta-barrel_TonB_sf"/>
</dbReference>
<organism evidence="13 14">
    <name type="scientific">Chryseolinea lacunae</name>
    <dbReference type="NCBI Taxonomy" id="2801331"/>
    <lineage>
        <taxon>Bacteria</taxon>
        <taxon>Pseudomonadati</taxon>
        <taxon>Bacteroidota</taxon>
        <taxon>Cytophagia</taxon>
        <taxon>Cytophagales</taxon>
        <taxon>Fulvivirgaceae</taxon>
        <taxon>Chryseolinea</taxon>
    </lineage>
</organism>
<dbReference type="EMBL" id="JAERRB010000004">
    <property type="protein sequence ID" value="MBL0742408.1"/>
    <property type="molecule type" value="Genomic_DNA"/>
</dbReference>
<dbReference type="Gene3D" id="2.40.170.20">
    <property type="entry name" value="TonB-dependent receptor, beta-barrel domain"/>
    <property type="match status" value="1"/>
</dbReference>
<keyword evidence="13" id="KW-0675">Receptor</keyword>
<evidence type="ECO:0000256" key="2">
    <source>
        <dbReference type="ARBA" id="ARBA00022448"/>
    </source>
</evidence>
<dbReference type="SUPFAM" id="SSF49464">
    <property type="entry name" value="Carboxypeptidase regulatory domain-like"/>
    <property type="match status" value="1"/>
</dbReference>
<dbReference type="Proteomes" id="UP000613030">
    <property type="component" value="Unassembled WGS sequence"/>
</dbReference>
<evidence type="ECO:0000256" key="10">
    <source>
        <dbReference type="SAM" id="SignalP"/>
    </source>
</evidence>
<dbReference type="InterPro" id="IPR037066">
    <property type="entry name" value="Plug_dom_sf"/>
</dbReference>
<keyword evidence="2 8" id="KW-0813">Transport</keyword>
<keyword evidence="4 8" id="KW-0812">Transmembrane</keyword>
<evidence type="ECO:0000259" key="11">
    <source>
        <dbReference type="Pfam" id="PF00593"/>
    </source>
</evidence>
<evidence type="ECO:0000256" key="4">
    <source>
        <dbReference type="ARBA" id="ARBA00022692"/>
    </source>
</evidence>
<keyword evidence="5 9" id="KW-0798">TonB box</keyword>
<feature type="domain" description="TonB-dependent receptor plug" evidence="12">
    <location>
        <begin position="119"/>
        <end position="238"/>
    </location>
</feature>
<keyword evidence="14" id="KW-1185">Reference proteome</keyword>
<name>A0ABS1KT98_9BACT</name>
<dbReference type="Pfam" id="PF13715">
    <property type="entry name" value="CarbopepD_reg_2"/>
    <property type="match status" value="1"/>
</dbReference>
<evidence type="ECO:0000256" key="8">
    <source>
        <dbReference type="PROSITE-ProRule" id="PRU01360"/>
    </source>
</evidence>
<sequence>MRKNLIYVLLLGTLSTMSLAQSRQVSGIITDQTSGAPIAGVNILAKGSATGTASDPDGKFVLQVPTSSTVLVVSSVGYFTREVPIGTQGELTITLEPSTSQLDEIVVSVGRGSQRTFTDTPLPVDNLTVKDLASTGQFTFDKALQYRVPSFSTVNTPVNDATTLLDPYEIRNLGPSRTLILINGKRKNLSSLLYVQFAPGRGETGADLSSIPTDAIKRVEILRDGASAQYGSDAIAGVMNVILKDKYEYTTINVTSGVTSKGDGGSYGLSLNSGKNFARGGFINYTVGFNQANTAVRSGTIDLPTEIATFGDASQSATSPVNLPITNYLKAYPTANNINGTGETSAAKFLINLGIPISETGQFYSNAAFVTKKVRSNANYRTPYWKKDYGLLHTVNPNGVDYTGSTDPADIALYKGYIGYQPTFEGDLSDYNATLGVKDEREGWVYDVSFTAGGNQQLYTVSNTVNHSLQSASPTSFKPGGYKFGHVVGNVDVSKTFNTITLAFGAETRKETYIIIAGDEASYAGEGANSFPGIRAENATTNSRFNLGGYANLSWDIIPQWLVEGTVRGERYSDFGNAFVWKGSTRYKLADDKIIFRTSVSTGFRAPTLHQIYAQSTQASSANGTIVLSGLFNNRSKEAFALGIPLLKPEKSVNYTVGVGLNLTDNLSITLDAYEIDIRDRIVYSSSITSNDPGTALGEILANGGLSSVQFFINGIKTKTQGVDFVANYKNIAVGAGKLGINVAGNYNLANKIIGNPNDPAAIRQAGATILNTQVKSLLTEGRPKYKMILGGDYAANNWSVALNNTLFGPTAFQDLDNGGAVMQNIKQKFSPAVVTDLNVGYNITKNIIASFTVNNLFNVLPKWKLEALNAQGQTVLNDASSRNLLEGYLTFSGRYRILGYNGSQFSQLGTTFMGQLTFKL</sequence>
<dbReference type="Pfam" id="PF00593">
    <property type="entry name" value="TonB_dep_Rec_b-barrel"/>
    <property type="match status" value="1"/>
</dbReference>
<keyword evidence="3 8" id="KW-1134">Transmembrane beta strand</keyword>
<comment type="similarity">
    <text evidence="8 9">Belongs to the TonB-dependent receptor family.</text>
</comment>
<evidence type="ECO:0000313" key="14">
    <source>
        <dbReference type="Proteomes" id="UP000613030"/>
    </source>
</evidence>
<feature type="domain" description="TonB-dependent receptor-like beta-barrel" evidence="11">
    <location>
        <begin position="377"/>
        <end position="857"/>
    </location>
</feature>
<dbReference type="PROSITE" id="PS52016">
    <property type="entry name" value="TONB_DEPENDENT_REC_3"/>
    <property type="match status" value="1"/>
</dbReference>
<evidence type="ECO:0000256" key="6">
    <source>
        <dbReference type="ARBA" id="ARBA00023136"/>
    </source>
</evidence>
<reference evidence="13 14" key="1">
    <citation type="submission" date="2021-01" db="EMBL/GenBank/DDBJ databases">
        <title>Chryseolinea sp. Jin1 Genome sequencing and assembly.</title>
        <authorList>
            <person name="Kim I."/>
        </authorList>
    </citation>
    <scope>NUCLEOTIDE SEQUENCE [LARGE SCALE GENOMIC DNA]</scope>
    <source>
        <strain evidence="13 14">Jin1</strain>
    </source>
</reference>
<evidence type="ECO:0000256" key="3">
    <source>
        <dbReference type="ARBA" id="ARBA00022452"/>
    </source>
</evidence>
<keyword evidence="6 8" id="KW-0472">Membrane</keyword>
<dbReference type="SUPFAM" id="SSF56935">
    <property type="entry name" value="Porins"/>
    <property type="match status" value="1"/>
</dbReference>
<dbReference type="Pfam" id="PF07715">
    <property type="entry name" value="Plug"/>
    <property type="match status" value="1"/>
</dbReference>
<comment type="caution">
    <text evidence="13">The sequence shown here is derived from an EMBL/GenBank/DDBJ whole genome shotgun (WGS) entry which is preliminary data.</text>
</comment>
<keyword evidence="10" id="KW-0732">Signal</keyword>
<dbReference type="InterPro" id="IPR012910">
    <property type="entry name" value="Plug_dom"/>
</dbReference>
<dbReference type="RefSeq" id="WP_202010613.1">
    <property type="nucleotide sequence ID" value="NZ_JAERRB010000004.1"/>
</dbReference>
<accession>A0ABS1KT98</accession>
<dbReference type="InterPro" id="IPR000531">
    <property type="entry name" value="Beta-barrel_TonB"/>
</dbReference>
<feature type="signal peptide" evidence="10">
    <location>
        <begin position="1"/>
        <end position="20"/>
    </location>
</feature>
<evidence type="ECO:0000256" key="5">
    <source>
        <dbReference type="ARBA" id="ARBA00023077"/>
    </source>
</evidence>
<proteinExistence type="inferred from homology"/>
<dbReference type="InterPro" id="IPR008969">
    <property type="entry name" value="CarboxyPept-like_regulatory"/>
</dbReference>
<dbReference type="Gene3D" id="2.60.40.1120">
    <property type="entry name" value="Carboxypeptidase-like, regulatory domain"/>
    <property type="match status" value="1"/>
</dbReference>
<evidence type="ECO:0000256" key="7">
    <source>
        <dbReference type="ARBA" id="ARBA00023237"/>
    </source>
</evidence>
<dbReference type="PANTHER" id="PTHR47234:SF3">
    <property type="entry name" value="SECRETIN_TONB SHORT N-TERMINAL DOMAIN-CONTAINING PROTEIN"/>
    <property type="match status" value="1"/>
</dbReference>
<evidence type="ECO:0000256" key="9">
    <source>
        <dbReference type="RuleBase" id="RU003357"/>
    </source>
</evidence>
<comment type="subcellular location">
    <subcellularLocation>
        <location evidence="1 8">Cell outer membrane</location>
        <topology evidence="1 8">Multi-pass membrane protein</topology>
    </subcellularLocation>
</comment>
<evidence type="ECO:0000259" key="12">
    <source>
        <dbReference type="Pfam" id="PF07715"/>
    </source>
</evidence>
<dbReference type="PANTHER" id="PTHR47234">
    <property type="match status" value="1"/>
</dbReference>
<keyword evidence="7 8" id="KW-0998">Cell outer membrane</keyword>
<protein>
    <submittedName>
        <fullName evidence="13">TonB-dependent receptor</fullName>
    </submittedName>
</protein>
<feature type="chain" id="PRO_5045442179" evidence="10">
    <location>
        <begin position="21"/>
        <end position="921"/>
    </location>
</feature>
<evidence type="ECO:0000256" key="1">
    <source>
        <dbReference type="ARBA" id="ARBA00004571"/>
    </source>
</evidence>
<dbReference type="Gene3D" id="2.170.130.10">
    <property type="entry name" value="TonB-dependent receptor, plug domain"/>
    <property type="match status" value="1"/>
</dbReference>
<dbReference type="InterPro" id="IPR039426">
    <property type="entry name" value="TonB-dep_rcpt-like"/>
</dbReference>
<evidence type="ECO:0000313" key="13">
    <source>
        <dbReference type="EMBL" id="MBL0742408.1"/>
    </source>
</evidence>